<accession>A0AAW6PR90</accession>
<evidence type="ECO:0000313" key="1">
    <source>
        <dbReference type="EMBL" id="MDF3872308.1"/>
    </source>
</evidence>
<gene>
    <name evidence="1" type="ORF">P3W50_17805</name>
</gene>
<proteinExistence type="predicted"/>
<dbReference type="EMBL" id="JARJLO010000271">
    <property type="protein sequence ID" value="MDF3872308.1"/>
    <property type="molecule type" value="Genomic_DNA"/>
</dbReference>
<sequence length="50" mass="5532">LAAVKRWQGVLPLHWVALEEAWANRKLLVCARDFAALPGYAAALVTTLTR</sequence>
<feature type="non-terminal residue" evidence="1">
    <location>
        <position position="1"/>
    </location>
</feature>
<protein>
    <submittedName>
        <fullName evidence="1">LysR family transcriptional regulator</fullName>
    </submittedName>
</protein>
<comment type="caution">
    <text evidence="1">The sequence shown here is derived from an EMBL/GenBank/DDBJ whole genome shotgun (WGS) entry which is preliminary data.</text>
</comment>
<evidence type="ECO:0000313" key="2">
    <source>
        <dbReference type="Proteomes" id="UP001217741"/>
    </source>
</evidence>
<dbReference type="Proteomes" id="UP001217741">
    <property type="component" value="Unassembled WGS sequence"/>
</dbReference>
<dbReference type="AlphaFoldDB" id="A0AAW6PR90"/>
<reference evidence="1" key="1">
    <citation type="submission" date="2023-03" db="EMBL/GenBank/DDBJ databases">
        <title>Draft assemblies of triclosan tolerant bacteria isolated from returned activated sludge.</title>
        <authorList>
            <person name="Van Hamelsveld S."/>
        </authorList>
    </citation>
    <scope>NUCLEOTIDE SEQUENCE</scope>
    <source>
        <strain evidence="1">GW210012_S60</strain>
    </source>
</reference>
<organism evidence="1 2">
    <name type="scientific">Pseudomonas putida</name>
    <name type="common">Arthrobacter siderocapsulatus</name>
    <dbReference type="NCBI Taxonomy" id="303"/>
    <lineage>
        <taxon>Bacteria</taxon>
        <taxon>Pseudomonadati</taxon>
        <taxon>Pseudomonadota</taxon>
        <taxon>Gammaproteobacteria</taxon>
        <taxon>Pseudomonadales</taxon>
        <taxon>Pseudomonadaceae</taxon>
        <taxon>Pseudomonas</taxon>
    </lineage>
</organism>
<name>A0AAW6PR90_PSEPU</name>